<evidence type="ECO:0000256" key="1">
    <source>
        <dbReference type="SAM" id="MobiDB-lite"/>
    </source>
</evidence>
<dbReference type="PANTHER" id="PTHR30565:SF9">
    <property type="entry name" value="PROTEIN YCIF"/>
    <property type="match status" value="1"/>
</dbReference>
<dbReference type="CDD" id="cd07909">
    <property type="entry name" value="YciF"/>
    <property type="match status" value="1"/>
</dbReference>
<dbReference type="InterPro" id="IPR010287">
    <property type="entry name" value="DUF892_YciF-like"/>
</dbReference>
<keyword evidence="3" id="KW-1185">Reference proteome</keyword>
<dbReference type="Gene3D" id="1.20.1260.10">
    <property type="match status" value="1"/>
</dbReference>
<dbReference type="PANTHER" id="PTHR30565">
    <property type="entry name" value="PROTEIN YCIF"/>
    <property type="match status" value="1"/>
</dbReference>
<gene>
    <name evidence="2" type="ORF">J7I42_15120</name>
</gene>
<dbReference type="Pfam" id="PF05974">
    <property type="entry name" value="DUF892"/>
    <property type="match status" value="1"/>
</dbReference>
<organism evidence="2 3">
    <name type="scientific">Niastella soli</name>
    <dbReference type="NCBI Taxonomy" id="2821487"/>
    <lineage>
        <taxon>Bacteria</taxon>
        <taxon>Pseudomonadati</taxon>
        <taxon>Bacteroidota</taxon>
        <taxon>Chitinophagia</taxon>
        <taxon>Chitinophagales</taxon>
        <taxon>Chitinophagaceae</taxon>
        <taxon>Niastella</taxon>
    </lineage>
</organism>
<comment type="caution">
    <text evidence="2">The sequence shown here is derived from an EMBL/GenBank/DDBJ whole genome shotgun (WGS) entry which is preliminary data.</text>
</comment>
<dbReference type="SUPFAM" id="SSF47240">
    <property type="entry name" value="Ferritin-like"/>
    <property type="match status" value="1"/>
</dbReference>
<proteinExistence type="predicted"/>
<dbReference type="Proteomes" id="UP000677244">
    <property type="component" value="Unassembled WGS sequence"/>
</dbReference>
<evidence type="ECO:0000313" key="3">
    <source>
        <dbReference type="Proteomes" id="UP000677244"/>
    </source>
</evidence>
<accession>A0ABS3YWS3</accession>
<evidence type="ECO:0000313" key="2">
    <source>
        <dbReference type="EMBL" id="MBO9201611.1"/>
    </source>
</evidence>
<feature type="region of interest" description="Disordered" evidence="1">
    <location>
        <begin position="1"/>
        <end position="33"/>
    </location>
</feature>
<dbReference type="InterPro" id="IPR047114">
    <property type="entry name" value="YciF"/>
</dbReference>
<protein>
    <submittedName>
        <fullName evidence="2">Ferritin-like domain-containing protein</fullName>
    </submittedName>
</protein>
<dbReference type="RefSeq" id="WP_209139665.1">
    <property type="nucleotide sequence ID" value="NZ_JAGHKO010000004.1"/>
</dbReference>
<name>A0ABS3YWS3_9BACT</name>
<reference evidence="2 3" key="1">
    <citation type="submission" date="2021-03" db="EMBL/GenBank/DDBJ databases">
        <title>Assistant Professor.</title>
        <authorList>
            <person name="Huq M.A."/>
        </authorList>
    </citation>
    <scope>NUCLEOTIDE SEQUENCE [LARGE SCALE GENOMIC DNA]</scope>
    <source>
        <strain evidence="2 3">MAH-29</strain>
    </source>
</reference>
<dbReference type="InterPro" id="IPR009078">
    <property type="entry name" value="Ferritin-like_SF"/>
</dbReference>
<dbReference type="InterPro" id="IPR012347">
    <property type="entry name" value="Ferritin-like"/>
</dbReference>
<dbReference type="EMBL" id="JAGHKO010000004">
    <property type="protein sequence ID" value="MBO9201611.1"/>
    <property type="molecule type" value="Genomic_DNA"/>
</dbReference>
<sequence>MATATETGKRNEITPETSDPNTRKKGSLQQADESPSFLQKFFLDQLKDMYYAEQELLKALPEVKNAATTEELEDAVEDHMKQTERHVKRLEKIFHMIGQKPEGKKCEAMDGLLRECRNIIKETEEHTMTRDAALIIAAQKIEHYEIASYGGLVALAVTLGLERAADILDKTLAEEEDTDQLLTDIAESYINVEAEHEGAYNWDKKIWVV</sequence>